<evidence type="ECO:0000256" key="1">
    <source>
        <dbReference type="ARBA" id="ARBA00004496"/>
    </source>
</evidence>
<dbReference type="Pfam" id="PF00756">
    <property type="entry name" value="Esterase"/>
    <property type="match status" value="1"/>
</dbReference>
<keyword evidence="5" id="KW-0732">Signal</keyword>
<dbReference type="GO" id="GO:0005506">
    <property type="term" value="F:iron ion binding"/>
    <property type="evidence" value="ECO:0007669"/>
    <property type="project" value="InterPro"/>
</dbReference>
<feature type="chain" id="PRO_5027004229" evidence="5">
    <location>
        <begin position="32"/>
        <end position="593"/>
    </location>
</feature>
<dbReference type="InterPro" id="IPR014756">
    <property type="entry name" value="Ig_E-set"/>
</dbReference>
<organism evidence="7 8">
    <name type="scientific">Burkholderia lata (strain ATCC 17760 / DSM 23089 / LMG 22485 / NCIMB 9086 / R18194 / 383)</name>
    <dbReference type="NCBI Taxonomy" id="482957"/>
    <lineage>
        <taxon>Bacteria</taxon>
        <taxon>Pseudomonadati</taxon>
        <taxon>Pseudomonadota</taxon>
        <taxon>Betaproteobacteria</taxon>
        <taxon>Burkholderiales</taxon>
        <taxon>Burkholderiaceae</taxon>
        <taxon>Burkholderia</taxon>
        <taxon>Burkholderia cepacia complex</taxon>
    </lineage>
</organism>
<protein>
    <submittedName>
        <fullName evidence="7">Esterase</fullName>
    </submittedName>
</protein>
<accession>A0A6P2XNF0</accession>
<dbReference type="SUPFAM" id="SSF53474">
    <property type="entry name" value="alpha/beta-Hydrolases"/>
    <property type="match status" value="1"/>
</dbReference>
<dbReference type="Proteomes" id="UP000494274">
    <property type="component" value="Unassembled WGS sequence"/>
</dbReference>
<feature type="domain" description="Enterochelin esterase N-terminal" evidence="6">
    <location>
        <begin position="207"/>
        <end position="312"/>
    </location>
</feature>
<name>A0A6P2XNF0_BURL3</name>
<dbReference type="InterPro" id="IPR050583">
    <property type="entry name" value="Mycobacterial_A85_antigen"/>
</dbReference>
<reference evidence="7 8" key="1">
    <citation type="submission" date="2019-09" db="EMBL/GenBank/DDBJ databases">
        <authorList>
            <person name="Depoorter E."/>
        </authorList>
    </citation>
    <scope>NUCLEOTIDE SEQUENCE [LARGE SCALE GENOMIC DNA]</scope>
    <source>
        <strain evidence="7">R-18112</strain>
    </source>
</reference>
<proteinExistence type="inferred from homology"/>
<evidence type="ECO:0000256" key="5">
    <source>
        <dbReference type="SAM" id="SignalP"/>
    </source>
</evidence>
<dbReference type="PANTHER" id="PTHR48098:SF3">
    <property type="entry name" value="IRON(III) ENTEROBACTIN ESTERASE"/>
    <property type="match status" value="1"/>
</dbReference>
<dbReference type="PANTHER" id="PTHR48098">
    <property type="entry name" value="ENTEROCHELIN ESTERASE-RELATED"/>
    <property type="match status" value="1"/>
</dbReference>
<evidence type="ECO:0000313" key="7">
    <source>
        <dbReference type="EMBL" id="VWD10098.1"/>
    </source>
</evidence>
<feature type="signal peptide" evidence="5">
    <location>
        <begin position="1"/>
        <end position="31"/>
    </location>
</feature>
<dbReference type="Pfam" id="PF11806">
    <property type="entry name" value="Enterochelin_N"/>
    <property type="match status" value="1"/>
</dbReference>
<gene>
    <name evidence="7" type="ORF">BLA18112_04599</name>
</gene>
<dbReference type="EMBL" id="CABVQI010000015">
    <property type="protein sequence ID" value="VWD10098.1"/>
    <property type="molecule type" value="Genomic_DNA"/>
</dbReference>
<dbReference type="InterPro" id="IPR029058">
    <property type="entry name" value="AB_hydrolase_fold"/>
</dbReference>
<evidence type="ECO:0000256" key="3">
    <source>
        <dbReference type="ARBA" id="ARBA00022801"/>
    </source>
</evidence>
<evidence type="ECO:0000256" key="4">
    <source>
        <dbReference type="ARBA" id="ARBA00024201"/>
    </source>
</evidence>
<comment type="similarity">
    <text evidence="4">Belongs to the Fes family.</text>
</comment>
<dbReference type="InterPro" id="IPR000801">
    <property type="entry name" value="Esterase-like"/>
</dbReference>
<sequence>MMILGKWAKRTACTWRVGVALAAIGMSAAHAEGSFATGEVVTGNVAREPAAHALALDAGTFVQGRLDGAAANVDLASGDGRHLRRLVTIDGQSRDFMFVAPADGDYVLQVSAPEAGARSPDGRRAYRLAIVNRVPRAQQHAPVPGIASPRIAKLAAELAASGSTDAFWREVAASGTPLVEPVPAQPARTDATIARGLNPPDEATRLVTFLWRGARDDVRLLGSPSGEHDTLRHLPGSDVWYRSYVVPAATRISYLLAPDVPELDLDDGARRRAILATAQRDPLNSHAFMNPMLDPFQGKSVLELRDAPPQPWIAPRANVPAGSLTAYRFASTVLGNTRDVYLYRPAGYRADDPARALVVVFDAHAYVDTVPTLTILDNLIAEGRVPRTAALIVGNPDSATRGRELPPNPAFARFLAEELMPWARREGVSAQAARTVVAGSSYGGLASAYAALRHPELFGNVLSQSGSFWWAPAQGDARTRAAGWLTREYAARERLPVRFYLESGRFEDGKGPAGIGTTSRHLRDVLQAKGYAVRYASTASGHDYLHWRGSLACGLVALIGTPGQGERAPFATACPFERPVEPSEGSGATAEAS</sequence>
<comment type="subcellular location">
    <subcellularLocation>
        <location evidence="1">Cytoplasm</location>
    </subcellularLocation>
</comment>
<dbReference type="SUPFAM" id="SSF81296">
    <property type="entry name" value="E set domains"/>
    <property type="match status" value="1"/>
</dbReference>
<dbReference type="GO" id="GO:0006826">
    <property type="term" value="P:iron ion transport"/>
    <property type="evidence" value="ECO:0007669"/>
    <property type="project" value="InterPro"/>
</dbReference>
<dbReference type="InterPro" id="IPR021764">
    <property type="entry name" value="Enterochelin_esterase_N"/>
</dbReference>
<dbReference type="Gene3D" id="2.60.40.10">
    <property type="entry name" value="Immunoglobulins"/>
    <property type="match status" value="1"/>
</dbReference>
<dbReference type="InterPro" id="IPR013783">
    <property type="entry name" value="Ig-like_fold"/>
</dbReference>
<dbReference type="Gene3D" id="3.40.50.1820">
    <property type="entry name" value="alpha/beta hydrolase"/>
    <property type="match status" value="1"/>
</dbReference>
<keyword evidence="2" id="KW-0963">Cytoplasm</keyword>
<dbReference type="AlphaFoldDB" id="A0A6P2XNF0"/>
<dbReference type="GO" id="GO:0005737">
    <property type="term" value="C:cytoplasm"/>
    <property type="evidence" value="ECO:0007669"/>
    <property type="project" value="UniProtKB-SubCell"/>
</dbReference>
<evidence type="ECO:0000259" key="6">
    <source>
        <dbReference type="Pfam" id="PF11806"/>
    </source>
</evidence>
<evidence type="ECO:0000313" key="8">
    <source>
        <dbReference type="Proteomes" id="UP000494274"/>
    </source>
</evidence>
<keyword evidence="3" id="KW-0378">Hydrolase</keyword>
<dbReference type="GO" id="GO:0008849">
    <property type="term" value="F:enterochelin esterase activity"/>
    <property type="evidence" value="ECO:0007669"/>
    <property type="project" value="InterPro"/>
</dbReference>
<evidence type="ECO:0000256" key="2">
    <source>
        <dbReference type="ARBA" id="ARBA00022490"/>
    </source>
</evidence>